<dbReference type="Pfam" id="PF17259">
    <property type="entry name" value="DUF5325"/>
    <property type="match status" value="1"/>
</dbReference>
<protein>
    <submittedName>
        <fullName evidence="2">YlaF family protein</fullName>
    </submittedName>
</protein>
<sequence length="61" mass="6790">MKNIKWGFIMLSMLTVLAIMSIGVAIAERSILGIVASILLVTIIMGLGFKTKKKLRERENQ</sequence>
<keyword evidence="1" id="KW-0472">Membrane</keyword>
<dbReference type="AlphaFoldDB" id="A0A7S8CA65"/>
<keyword evidence="3" id="KW-1185">Reference proteome</keyword>
<keyword evidence="1" id="KW-0812">Transmembrane</keyword>
<keyword evidence="1" id="KW-1133">Transmembrane helix</keyword>
<feature type="transmembrane region" description="Helical" evidence="1">
    <location>
        <begin position="7"/>
        <end position="25"/>
    </location>
</feature>
<name>A0A7S8CA65_9BACI</name>
<proteinExistence type="predicted"/>
<evidence type="ECO:0000313" key="3">
    <source>
        <dbReference type="Proteomes" id="UP000593626"/>
    </source>
</evidence>
<dbReference type="EMBL" id="CP049742">
    <property type="protein sequence ID" value="QPC46203.1"/>
    <property type="molecule type" value="Genomic_DNA"/>
</dbReference>
<gene>
    <name evidence="2" type="ORF">G8O30_04135</name>
</gene>
<evidence type="ECO:0000313" key="2">
    <source>
        <dbReference type="EMBL" id="QPC46203.1"/>
    </source>
</evidence>
<dbReference type="InterPro" id="IPR035211">
    <property type="entry name" value="DUF5325"/>
</dbReference>
<dbReference type="KEGG" id="mcui:G8O30_04135"/>
<feature type="transmembrane region" description="Helical" evidence="1">
    <location>
        <begin position="31"/>
        <end position="49"/>
    </location>
</feature>
<accession>A0A7S8CA65</accession>
<reference evidence="2 3" key="1">
    <citation type="submission" date="2019-07" db="EMBL/GenBank/DDBJ databases">
        <title>Genome sequence of 2 isolates from Red Sea Mangroves.</title>
        <authorList>
            <person name="Sefrji F."/>
            <person name="Michoud G."/>
            <person name="Merlino G."/>
            <person name="Daffonchio D."/>
        </authorList>
    </citation>
    <scope>NUCLEOTIDE SEQUENCE [LARGE SCALE GENOMIC DNA]</scope>
    <source>
        <strain evidence="2 3">R1DC41</strain>
    </source>
</reference>
<organism evidence="2 3">
    <name type="scientific">Mangrovibacillus cuniculi</name>
    <dbReference type="NCBI Taxonomy" id="2593652"/>
    <lineage>
        <taxon>Bacteria</taxon>
        <taxon>Bacillati</taxon>
        <taxon>Bacillota</taxon>
        <taxon>Bacilli</taxon>
        <taxon>Bacillales</taxon>
        <taxon>Bacillaceae</taxon>
        <taxon>Mangrovibacillus</taxon>
    </lineage>
</organism>
<evidence type="ECO:0000256" key="1">
    <source>
        <dbReference type="SAM" id="Phobius"/>
    </source>
</evidence>
<dbReference type="Proteomes" id="UP000593626">
    <property type="component" value="Chromosome"/>
</dbReference>
<dbReference type="RefSeq" id="WP_239673729.1">
    <property type="nucleotide sequence ID" value="NZ_CP049742.1"/>
</dbReference>